<evidence type="ECO:0000256" key="7">
    <source>
        <dbReference type="ARBA" id="ARBA00023136"/>
    </source>
</evidence>
<reference evidence="12" key="1">
    <citation type="submission" date="2022-05" db="EMBL/GenBank/DDBJ databases">
        <title>Jatrophihabitans sp. SB3-54 whole genome sequence.</title>
        <authorList>
            <person name="Suh M.K."/>
            <person name="Eom M.K."/>
            <person name="Kim J.S."/>
            <person name="Kim H.S."/>
            <person name="Do H.E."/>
            <person name="Shin Y.K."/>
            <person name="Lee J.-S."/>
        </authorList>
    </citation>
    <scope>NUCLEOTIDE SEQUENCE</scope>
    <source>
        <strain evidence="12">SB3-54</strain>
    </source>
</reference>
<comment type="similarity">
    <text evidence="2">Belongs to the cation diffusion facilitator (CDF) transporter (TC 2.A.4) family. SLC30A subfamily.</text>
</comment>
<name>A0ABY7JYW8_9ACTN</name>
<dbReference type="Proteomes" id="UP001164693">
    <property type="component" value="Chromosome"/>
</dbReference>
<evidence type="ECO:0000256" key="5">
    <source>
        <dbReference type="ARBA" id="ARBA00022989"/>
    </source>
</evidence>
<dbReference type="InterPro" id="IPR027469">
    <property type="entry name" value="Cation_efflux_TMD_sf"/>
</dbReference>
<feature type="transmembrane region" description="Helical" evidence="9">
    <location>
        <begin position="192"/>
        <end position="210"/>
    </location>
</feature>
<feature type="transmembrane region" description="Helical" evidence="9">
    <location>
        <begin position="128"/>
        <end position="149"/>
    </location>
</feature>
<evidence type="ECO:0000256" key="1">
    <source>
        <dbReference type="ARBA" id="ARBA00004141"/>
    </source>
</evidence>
<evidence type="ECO:0000256" key="8">
    <source>
        <dbReference type="SAM" id="MobiDB-lite"/>
    </source>
</evidence>
<dbReference type="PANTHER" id="PTHR11562">
    <property type="entry name" value="CATION EFFLUX PROTEIN/ ZINC TRANSPORTER"/>
    <property type="match status" value="1"/>
</dbReference>
<protein>
    <submittedName>
        <fullName evidence="12">Cation diffusion facilitator family transporter</fullName>
    </submittedName>
</protein>
<keyword evidence="13" id="KW-1185">Reference proteome</keyword>
<organism evidence="12 13">
    <name type="scientific">Jatrophihabitans cynanchi</name>
    <dbReference type="NCBI Taxonomy" id="2944128"/>
    <lineage>
        <taxon>Bacteria</taxon>
        <taxon>Bacillati</taxon>
        <taxon>Actinomycetota</taxon>
        <taxon>Actinomycetes</taxon>
        <taxon>Jatrophihabitantales</taxon>
        <taxon>Jatrophihabitantaceae</taxon>
        <taxon>Jatrophihabitans</taxon>
    </lineage>
</organism>
<dbReference type="NCBIfam" id="TIGR01297">
    <property type="entry name" value="CDF"/>
    <property type="match status" value="1"/>
</dbReference>
<dbReference type="SUPFAM" id="SSF161111">
    <property type="entry name" value="Cation efflux protein transmembrane domain-like"/>
    <property type="match status" value="1"/>
</dbReference>
<feature type="region of interest" description="Disordered" evidence="8">
    <location>
        <begin position="1"/>
        <end position="21"/>
    </location>
</feature>
<evidence type="ECO:0000313" key="12">
    <source>
        <dbReference type="EMBL" id="WAX57759.1"/>
    </source>
</evidence>
<gene>
    <name evidence="12" type="ORF">M6B22_03065</name>
</gene>
<dbReference type="Pfam" id="PF16916">
    <property type="entry name" value="ZT_dimer"/>
    <property type="match status" value="1"/>
</dbReference>
<feature type="domain" description="Cation efflux protein transmembrane" evidence="10">
    <location>
        <begin position="28"/>
        <end position="218"/>
    </location>
</feature>
<evidence type="ECO:0000256" key="4">
    <source>
        <dbReference type="ARBA" id="ARBA00022692"/>
    </source>
</evidence>
<evidence type="ECO:0000256" key="9">
    <source>
        <dbReference type="SAM" id="Phobius"/>
    </source>
</evidence>
<evidence type="ECO:0000256" key="2">
    <source>
        <dbReference type="ARBA" id="ARBA00008873"/>
    </source>
</evidence>
<feature type="domain" description="Cation efflux protein cytoplasmic" evidence="11">
    <location>
        <begin position="223"/>
        <end position="300"/>
    </location>
</feature>
<feature type="transmembrane region" description="Helical" evidence="9">
    <location>
        <begin position="161"/>
        <end position="186"/>
    </location>
</feature>
<dbReference type="EMBL" id="CP097463">
    <property type="protein sequence ID" value="WAX57759.1"/>
    <property type="molecule type" value="Genomic_DNA"/>
</dbReference>
<dbReference type="InterPro" id="IPR050681">
    <property type="entry name" value="CDF/SLC30A"/>
</dbReference>
<evidence type="ECO:0000313" key="13">
    <source>
        <dbReference type="Proteomes" id="UP001164693"/>
    </source>
</evidence>
<evidence type="ECO:0000256" key="3">
    <source>
        <dbReference type="ARBA" id="ARBA00022448"/>
    </source>
</evidence>
<proteinExistence type="inferred from homology"/>
<evidence type="ECO:0000259" key="10">
    <source>
        <dbReference type="Pfam" id="PF01545"/>
    </source>
</evidence>
<feature type="transmembrane region" description="Helical" evidence="9">
    <location>
        <begin position="97"/>
        <end position="116"/>
    </location>
</feature>
<comment type="subcellular location">
    <subcellularLocation>
        <location evidence="1">Membrane</location>
        <topology evidence="1">Multi-pass membrane protein</topology>
    </subcellularLocation>
</comment>
<dbReference type="InterPro" id="IPR027470">
    <property type="entry name" value="Cation_efflux_CTD"/>
</dbReference>
<keyword evidence="3" id="KW-0813">Transport</keyword>
<dbReference type="InterPro" id="IPR036837">
    <property type="entry name" value="Cation_efflux_CTD_sf"/>
</dbReference>
<accession>A0ABY7JYW8</accession>
<keyword evidence="5 9" id="KW-1133">Transmembrane helix</keyword>
<keyword evidence="7 9" id="KW-0472">Membrane</keyword>
<dbReference type="InterPro" id="IPR058533">
    <property type="entry name" value="Cation_efflux_TM"/>
</dbReference>
<dbReference type="SUPFAM" id="SSF160240">
    <property type="entry name" value="Cation efflux protein cytoplasmic domain-like"/>
    <property type="match status" value="1"/>
</dbReference>
<sequence length="312" mass="33277">MSEHHDHDHGGHDGHGHDHAQSDEGHLRIALGLLVAFMLAEVVVAIAAGSLVLLSDAGHMLSDVGALAAALWALRLARRPAEGAWTYGWKRAEILSAAGNGVTLLVVSGVVSYEAIRRLVHPPAVSGLPVLLVALVGVAVNIAATWILARGNRDSLNIKGAFAHLLTDLYGFIGTVIAGIVILTTGFTRADAIASLVVVALMLHASWGLLRDSGRVLLEAAPAHIDLDDIRAHLLEVEHVQDVHDLHVWTVTSSLPTLSAHVVLDDECFHDGHAPELLDELQACLGEHFDLAHSTFQLERAAHAGHENEMHP</sequence>
<dbReference type="InterPro" id="IPR002524">
    <property type="entry name" value="Cation_efflux"/>
</dbReference>
<evidence type="ECO:0000256" key="6">
    <source>
        <dbReference type="ARBA" id="ARBA00023065"/>
    </source>
</evidence>
<dbReference type="Gene3D" id="1.20.1510.10">
    <property type="entry name" value="Cation efflux protein transmembrane domain"/>
    <property type="match status" value="1"/>
</dbReference>
<feature type="transmembrane region" description="Helical" evidence="9">
    <location>
        <begin position="29"/>
        <end position="54"/>
    </location>
</feature>
<keyword evidence="4 9" id="KW-0812">Transmembrane</keyword>
<dbReference type="Pfam" id="PF01545">
    <property type="entry name" value="Cation_efflux"/>
    <property type="match status" value="1"/>
</dbReference>
<dbReference type="PANTHER" id="PTHR11562:SF17">
    <property type="entry name" value="RE54080P-RELATED"/>
    <property type="match status" value="1"/>
</dbReference>
<dbReference type="RefSeq" id="WP_269444306.1">
    <property type="nucleotide sequence ID" value="NZ_CP097463.1"/>
</dbReference>
<keyword evidence="6" id="KW-0406">Ion transport</keyword>
<evidence type="ECO:0000259" key="11">
    <source>
        <dbReference type="Pfam" id="PF16916"/>
    </source>
</evidence>